<proteinExistence type="predicted"/>
<dbReference type="GO" id="GO:0008270">
    <property type="term" value="F:zinc ion binding"/>
    <property type="evidence" value="ECO:0007669"/>
    <property type="project" value="UniProtKB-KW"/>
</dbReference>
<feature type="region of interest" description="Disordered" evidence="2">
    <location>
        <begin position="210"/>
        <end position="261"/>
    </location>
</feature>
<keyword evidence="1" id="KW-0862">Zinc</keyword>
<sequence length="261" mass="29167">MIASGINLVMTVIGFAVSTMFIVFVCTRLLCARIQLNASRRAFPIASRSNISLLERGGLEYVVVANFPTKKYNDKIFSASEDAHIIDQFNLGDNNLCDFHEEVKTEAWAIGIIEKGVTLCTVCLAEYHGEDILRILPFCGHSFHVTCIDIWLQQHSTCPVCRMSLREFPEKKRAMQPLFSSATRSQYGTETFDSHTYNYMLTEHGISPRSYNNHGMDPIQDNHCASDGDEAEGGENSPPLSESNQIAEDIPDKHVESLSNP</sequence>
<evidence type="ECO:0000256" key="1">
    <source>
        <dbReference type="PROSITE-ProRule" id="PRU00175"/>
    </source>
</evidence>
<keyword evidence="3" id="KW-0812">Transmembrane</keyword>
<feature type="transmembrane region" description="Helical" evidence="3">
    <location>
        <begin position="6"/>
        <end position="31"/>
    </location>
</feature>
<dbReference type="PROSITE" id="PS50089">
    <property type="entry name" value="ZF_RING_2"/>
    <property type="match status" value="1"/>
</dbReference>
<dbReference type="Pfam" id="PF13639">
    <property type="entry name" value="zf-RING_2"/>
    <property type="match status" value="1"/>
</dbReference>
<dbReference type="AlphaFoldDB" id="A0A5N5LN62"/>
<feature type="compositionally biased region" description="Basic and acidic residues" evidence="2">
    <location>
        <begin position="250"/>
        <end position="261"/>
    </location>
</feature>
<accession>A0A5N5LN62</accession>
<comment type="caution">
    <text evidence="5">The sequence shown here is derived from an EMBL/GenBank/DDBJ whole genome shotgun (WGS) entry which is preliminary data.</text>
</comment>
<keyword evidence="3" id="KW-0472">Membrane</keyword>
<dbReference type="Gene3D" id="3.30.40.10">
    <property type="entry name" value="Zinc/RING finger domain, C3HC4 (zinc finger)"/>
    <property type="match status" value="1"/>
</dbReference>
<evidence type="ECO:0000313" key="6">
    <source>
        <dbReference type="Proteomes" id="UP000326939"/>
    </source>
</evidence>
<keyword evidence="1" id="KW-0863">Zinc-finger</keyword>
<dbReference type="CDD" id="cd16461">
    <property type="entry name" value="RING-H2_EL5-like"/>
    <property type="match status" value="1"/>
</dbReference>
<evidence type="ECO:0000313" key="5">
    <source>
        <dbReference type="EMBL" id="KAB5544052.1"/>
    </source>
</evidence>
<dbReference type="PANTHER" id="PTHR47035">
    <property type="entry name" value="OS11G0150450 PROTEIN"/>
    <property type="match status" value="1"/>
</dbReference>
<keyword evidence="6" id="KW-1185">Reference proteome</keyword>
<evidence type="ECO:0000259" key="4">
    <source>
        <dbReference type="PROSITE" id="PS50089"/>
    </source>
</evidence>
<dbReference type="PANTHER" id="PTHR47035:SF3">
    <property type="entry name" value="OS11G0150450 PROTEIN"/>
    <property type="match status" value="1"/>
</dbReference>
<organism evidence="5 6">
    <name type="scientific">Salix brachista</name>
    <dbReference type="NCBI Taxonomy" id="2182728"/>
    <lineage>
        <taxon>Eukaryota</taxon>
        <taxon>Viridiplantae</taxon>
        <taxon>Streptophyta</taxon>
        <taxon>Embryophyta</taxon>
        <taxon>Tracheophyta</taxon>
        <taxon>Spermatophyta</taxon>
        <taxon>Magnoliopsida</taxon>
        <taxon>eudicotyledons</taxon>
        <taxon>Gunneridae</taxon>
        <taxon>Pentapetalae</taxon>
        <taxon>rosids</taxon>
        <taxon>fabids</taxon>
        <taxon>Malpighiales</taxon>
        <taxon>Salicaceae</taxon>
        <taxon>Saliceae</taxon>
        <taxon>Salix</taxon>
    </lineage>
</organism>
<dbReference type="InterPro" id="IPR053070">
    <property type="entry name" value="RING-type_E3_ubiquitin-ligase"/>
</dbReference>
<keyword evidence="1" id="KW-0479">Metal-binding</keyword>
<name>A0A5N5LN62_9ROSI</name>
<dbReference type="InterPro" id="IPR001841">
    <property type="entry name" value="Znf_RING"/>
</dbReference>
<reference evidence="6" key="1">
    <citation type="journal article" date="2019" name="Gigascience">
        <title>De novo genome assembly of the endangered Acer yangbiense, a plant species with extremely small populations endemic to Yunnan Province, China.</title>
        <authorList>
            <person name="Yang J."/>
            <person name="Wariss H.M."/>
            <person name="Tao L."/>
            <person name="Zhang R."/>
            <person name="Yun Q."/>
            <person name="Hollingsworth P."/>
            <person name="Dao Z."/>
            <person name="Luo G."/>
            <person name="Guo H."/>
            <person name="Ma Y."/>
            <person name="Sun W."/>
        </authorList>
    </citation>
    <scope>NUCLEOTIDE SEQUENCE [LARGE SCALE GENOMIC DNA]</scope>
    <source>
        <strain evidence="6">cv. br00</strain>
    </source>
</reference>
<dbReference type="SMART" id="SM00184">
    <property type="entry name" value="RING"/>
    <property type="match status" value="1"/>
</dbReference>
<protein>
    <recommendedName>
        <fullName evidence="4">RING-type domain-containing protein</fullName>
    </recommendedName>
</protein>
<dbReference type="InterPro" id="IPR013083">
    <property type="entry name" value="Znf_RING/FYVE/PHD"/>
</dbReference>
<dbReference type="SUPFAM" id="SSF57850">
    <property type="entry name" value="RING/U-box"/>
    <property type="match status" value="1"/>
</dbReference>
<evidence type="ECO:0000256" key="3">
    <source>
        <dbReference type="SAM" id="Phobius"/>
    </source>
</evidence>
<gene>
    <name evidence="5" type="ORF">DKX38_012164</name>
</gene>
<keyword evidence="3" id="KW-1133">Transmembrane helix</keyword>
<dbReference type="EMBL" id="VDCV01000008">
    <property type="protein sequence ID" value="KAB5544052.1"/>
    <property type="molecule type" value="Genomic_DNA"/>
</dbReference>
<feature type="domain" description="RING-type" evidence="4">
    <location>
        <begin position="120"/>
        <end position="162"/>
    </location>
</feature>
<dbReference type="Proteomes" id="UP000326939">
    <property type="component" value="Chromosome 8"/>
</dbReference>
<evidence type="ECO:0000256" key="2">
    <source>
        <dbReference type="SAM" id="MobiDB-lite"/>
    </source>
</evidence>